<keyword evidence="4 11" id="KW-0662">Pyridine nucleotide biosynthesis</keyword>
<dbReference type="HAMAP" id="MF_00244">
    <property type="entry name" value="NaMN_adenylyltr"/>
    <property type="match status" value="1"/>
</dbReference>
<evidence type="ECO:0000256" key="2">
    <source>
        <dbReference type="ARBA" id="ARBA00005019"/>
    </source>
</evidence>
<evidence type="ECO:0000256" key="3">
    <source>
        <dbReference type="ARBA" id="ARBA00009014"/>
    </source>
</evidence>
<dbReference type="CDD" id="cd02165">
    <property type="entry name" value="NMNAT"/>
    <property type="match status" value="1"/>
</dbReference>
<evidence type="ECO:0000256" key="7">
    <source>
        <dbReference type="ARBA" id="ARBA00022741"/>
    </source>
</evidence>
<dbReference type="NCBIfam" id="TIGR00482">
    <property type="entry name" value="nicotinate (nicotinamide) nucleotide adenylyltransferase"/>
    <property type="match status" value="1"/>
</dbReference>
<dbReference type="Pfam" id="PF01467">
    <property type="entry name" value="CTP_transf_like"/>
    <property type="match status" value="1"/>
</dbReference>
<evidence type="ECO:0000256" key="8">
    <source>
        <dbReference type="ARBA" id="ARBA00022840"/>
    </source>
</evidence>
<dbReference type="PANTHER" id="PTHR39321:SF3">
    <property type="entry name" value="PHOSPHOPANTETHEINE ADENYLYLTRANSFERASE"/>
    <property type="match status" value="1"/>
</dbReference>
<comment type="function">
    <text evidence="1 11">Catalyzes the reversible adenylation of nicotinate mononucleotide (NaMN) to nicotinic acid adenine dinucleotide (NaAD).</text>
</comment>
<sequence>MRHEIPHARPGQVIGLLGGSFDPAHAGHVHITRAALRLFGLDRVWWLVSPGNPLKARGPAPMADRMARARALIRDPRVIVTDFEARAGTRYTAETIAALQATYSGVRFVWLMGADNLVQFDRWQDWRQIMARVPVGVLARPGQNLPARASRAARTFHAARIKAKFSRALAHADAPAWCFVNVPLRDISSSAIRARGGWMAGQVPHADVGLSGQGRDE</sequence>
<dbReference type="EMBL" id="JBHTKR010000005">
    <property type="protein sequence ID" value="MFD1195528.1"/>
    <property type="molecule type" value="Genomic_DNA"/>
</dbReference>
<evidence type="ECO:0000256" key="5">
    <source>
        <dbReference type="ARBA" id="ARBA00022679"/>
    </source>
</evidence>
<evidence type="ECO:0000259" key="12">
    <source>
        <dbReference type="Pfam" id="PF01467"/>
    </source>
</evidence>
<dbReference type="NCBIfam" id="NF000845">
    <property type="entry name" value="PRK00071.2-4"/>
    <property type="match status" value="1"/>
</dbReference>
<keyword evidence="8 11" id="KW-0067">ATP-binding</keyword>
<evidence type="ECO:0000313" key="13">
    <source>
        <dbReference type="EMBL" id="MFD1195528.1"/>
    </source>
</evidence>
<dbReference type="InterPro" id="IPR014729">
    <property type="entry name" value="Rossmann-like_a/b/a_fold"/>
</dbReference>
<accession>A0ABW3TEC0</accession>
<evidence type="ECO:0000256" key="4">
    <source>
        <dbReference type="ARBA" id="ARBA00022642"/>
    </source>
</evidence>
<keyword evidence="7 11" id="KW-0547">Nucleotide-binding</keyword>
<dbReference type="PANTHER" id="PTHR39321">
    <property type="entry name" value="NICOTINATE-NUCLEOTIDE ADENYLYLTRANSFERASE-RELATED"/>
    <property type="match status" value="1"/>
</dbReference>
<comment type="catalytic activity">
    <reaction evidence="10 11">
        <text>nicotinate beta-D-ribonucleotide + ATP + H(+) = deamido-NAD(+) + diphosphate</text>
        <dbReference type="Rhea" id="RHEA:22860"/>
        <dbReference type="ChEBI" id="CHEBI:15378"/>
        <dbReference type="ChEBI" id="CHEBI:30616"/>
        <dbReference type="ChEBI" id="CHEBI:33019"/>
        <dbReference type="ChEBI" id="CHEBI:57502"/>
        <dbReference type="ChEBI" id="CHEBI:58437"/>
        <dbReference type="EC" id="2.7.7.18"/>
    </reaction>
</comment>
<dbReference type="Proteomes" id="UP001597151">
    <property type="component" value="Unassembled WGS sequence"/>
</dbReference>
<comment type="caution">
    <text evidence="13">The sequence shown here is derived from an EMBL/GenBank/DDBJ whole genome shotgun (WGS) entry which is preliminary data.</text>
</comment>
<feature type="domain" description="Cytidyltransferase-like" evidence="12">
    <location>
        <begin position="16"/>
        <end position="195"/>
    </location>
</feature>
<evidence type="ECO:0000256" key="11">
    <source>
        <dbReference type="HAMAP-Rule" id="MF_00244"/>
    </source>
</evidence>
<protein>
    <recommendedName>
        <fullName evidence="11">Probable nicotinate-nucleotide adenylyltransferase</fullName>
        <ecNumber evidence="11">2.7.7.18</ecNumber>
    </recommendedName>
    <alternativeName>
        <fullName evidence="11">Deamido-NAD(+) diphosphorylase</fullName>
    </alternativeName>
    <alternativeName>
        <fullName evidence="11">Deamido-NAD(+) pyrophosphorylase</fullName>
    </alternativeName>
    <alternativeName>
        <fullName evidence="11">Nicotinate mononucleotide adenylyltransferase</fullName>
        <shortName evidence="11">NaMN adenylyltransferase</shortName>
    </alternativeName>
</protein>
<keyword evidence="14" id="KW-1185">Reference proteome</keyword>
<dbReference type="InterPro" id="IPR004821">
    <property type="entry name" value="Cyt_trans-like"/>
</dbReference>
<keyword evidence="5 11" id="KW-0808">Transferase</keyword>
<gene>
    <name evidence="11" type="primary">nadD</name>
    <name evidence="13" type="ORF">ACFQ3C_12720</name>
</gene>
<evidence type="ECO:0000313" key="14">
    <source>
        <dbReference type="Proteomes" id="UP001597151"/>
    </source>
</evidence>
<dbReference type="GO" id="GO:0004515">
    <property type="term" value="F:nicotinate-nucleotide adenylyltransferase activity"/>
    <property type="evidence" value="ECO:0007669"/>
    <property type="project" value="UniProtKB-EC"/>
</dbReference>
<reference evidence="14" key="1">
    <citation type="journal article" date="2019" name="Int. J. Syst. Evol. Microbiol.">
        <title>The Global Catalogue of Microorganisms (GCM) 10K type strain sequencing project: providing services to taxonomists for standard genome sequencing and annotation.</title>
        <authorList>
            <consortium name="The Broad Institute Genomics Platform"/>
            <consortium name="The Broad Institute Genome Sequencing Center for Infectious Disease"/>
            <person name="Wu L."/>
            <person name="Ma J."/>
        </authorList>
    </citation>
    <scope>NUCLEOTIDE SEQUENCE [LARGE SCALE GENOMIC DNA]</scope>
    <source>
        <strain evidence="14">CCUG 55328</strain>
    </source>
</reference>
<dbReference type="NCBIfam" id="NF000843">
    <property type="entry name" value="PRK00071.2-2"/>
    <property type="match status" value="1"/>
</dbReference>
<evidence type="ECO:0000256" key="9">
    <source>
        <dbReference type="ARBA" id="ARBA00023027"/>
    </source>
</evidence>
<name>A0ABW3TEC0_9RHOB</name>
<organism evidence="13 14">
    <name type="scientific">Seohaeicola saemankumensis</name>
    <dbReference type="NCBI Taxonomy" id="481181"/>
    <lineage>
        <taxon>Bacteria</taxon>
        <taxon>Pseudomonadati</taxon>
        <taxon>Pseudomonadota</taxon>
        <taxon>Alphaproteobacteria</taxon>
        <taxon>Rhodobacterales</taxon>
        <taxon>Roseobacteraceae</taxon>
        <taxon>Seohaeicola</taxon>
    </lineage>
</organism>
<comment type="similarity">
    <text evidence="3 11">Belongs to the NadD family.</text>
</comment>
<dbReference type="Gene3D" id="3.40.50.620">
    <property type="entry name" value="HUPs"/>
    <property type="match status" value="1"/>
</dbReference>
<keyword evidence="6 11" id="KW-0548">Nucleotidyltransferase</keyword>
<proteinExistence type="inferred from homology"/>
<dbReference type="RefSeq" id="WP_380792353.1">
    <property type="nucleotide sequence ID" value="NZ_JBHTKR010000005.1"/>
</dbReference>
<dbReference type="EC" id="2.7.7.18" evidence="11"/>
<dbReference type="SUPFAM" id="SSF52374">
    <property type="entry name" value="Nucleotidylyl transferase"/>
    <property type="match status" value="1"/>
</dbReference>
<keyword evidence="9 11" id="KW-0520">NAD</keyword>
<evidence type="ECO:0000256" key="6">
    <source>
        <dbReference type="ARBA" id="ARBA00022695"/>
    </source>
</evidence>
<evidence type="ECO:0000256" key="10">
    <source>
        <dbReference type="ARBA" id="ARBA00048721"/>
    </source>
</evidence>
<evidence type="ECO:0000256" key="1">
    <source>
        <dbReference type="ARBA" id="ARBA00002324"/>
    </source>
</evidence>
<comment type="pathway">
    <text evidence="2 11">Cofactor biosynthesis; NAD(+) biosynthesis; deamido-NAD(+) from nicotinate D-ribonucleotide: step 1/1.</text>
</comment>
<dbReference type="InterPro" id="IPR005248">
    <property type="entry name" value="NadD/NMNAT"/>
</dbReference>